<keyword evidence="7" id="KW-1185">Reference proteome</keyword>
<name>A0A7W4UZS5_LEIAQ</name>
<dbReference type="EMBL" id="JACHVP010000004">
    <property type="protein sequence ID" value="MBB2968733.1"/>
    <property type="molecule type" value="Genomic_DNA"/>
</dbReference>
<comment type="similarity">
    <text evidence="2">Belongs to the DadA oxidoreductase family.</text>
</comment>
<gene>
    <name evidence="6" type="ORF">FHX33_003509</name>
</gene>
<evidence type="ECO:0000313" key="6">
    <source>
        <dbReference type="EMBL" id="MBB2968733.1"/>
    </source>
</evidence>
<dbReference type="InterPro" id="IPR036188">
    <property type="entry name" value="FAD/NAD-bd_sf"/>
</dbReference>
<reference evidence="6 7" key="1">
    <citation type="submission" date="2020-08" db="EMBL/GenBank/DDBJ databases">
        <title>Sequencing the genomes of 1000 actinobacteria strains.</title>
        <authorList>
            <person name="Klenk H.-P."/>
        </authorList>
    </citation>
    <scope>NUCLEOTIDE SEQUENCE [LARGE SCALE GENOMIC DNA]</scope>
    <source>
        <strain evidence="6 7">DSM 20146</strain>
    </source>
</reference>
<evidence type="ECO:0000313" key="7">
    <source>
        <dbReference type="Proteomes" id="UP000538196"/>
    </source>
</evidence>
<proteinExistence type="inferred from homology"/>
<keyword evidence="3" id="KW-0285">Flavoprotein</keyword>
<dbReference type="PANTHER" id="PTHR13847">
    <property type="entry name" value="SARCOSINE DEHYDROGENASE-RELATED"/>
    <property type="match status" value="1"/>
</dbReference>
<sequence>MGRHYDLAIVGSGIVGLGHAVAALRRGLTVAVLDRASGPYGASVRNFGHLCVTGQDGEARAYAELARELWLTLAPEAGFWLRESGTVVVAQAPDELAVLEEFREQRGGRQVRMLTPAEVRERIPVADGVAMGGAFLPADLQVDPREAAPAIVRWLEAHGVDFYWQTAVGGVQTGTVHTSRGRLAADAVVVAVNHDVEQLFPGVAEAHGMVRCSLDMMLVEAELDHPLAAPLLTGWSLVRYPGFARTPSADALRERLAAEHPALAALDVNQMYTQRPDGSLLVGDTHRLGSDVPPFQSEEAFELLLERARALFGTDRLRVRERWQGVYASAPDEFLVAAPQPDVRVVSVMTGIGMTTGLGLADRVVDELFASAPGVLATAGARAH</sequence>
<protein>
    <submittedName>
        <fullName evidence="6">FAD dependent oxidoreductase TIGR03364</fullName>
    </submittedName>
</protein>
<dbReference type="SUPFAM" id="SSF51905">
    <property type="entry name" value="FAD/NAD(P)-binding domain"/>
    <property type="match status" value="1"/>
</dbReference>
<dbReference type="GO" id="GO:0005737">
    <property type="term" value="C:cytoplasm"/>
    <property type="evidence" value="ECO:0007669"/>
    <property type="project" value="TreeGrafter"/>
</dbReference>
<dbReference type="Gene3D" id="3.50.50.60">
    <property type="entry name" value="FAD/NAD(P)-binding domain"/>
    <property type="match status" value="1"/>
</dbReference>
<dbReference type="AlphaFoldDB" id="A0A7W4UZS5"/>
<evidence type="ECO:0000256" key="4">
    <source>
        <dbReference type="ARBA" id="ARBA00023002"/>
    </source>
</evidence>
<feature type="domain" description="FAD dependent oxidoreductase" evidence="5">
    <location>
        <begin position="6"/>
        <end position="366"/>
    </location>
</feature>
<dbReference type="RefSeq" id="WP_021764650.1">
    <property type="nucleotide sequence ID" value="NZ_JACHVP010000004.1"/>
</dbReference>
<evidence type="ECO:0000256" key="1">
    <source>
        <dbReference type="ARBA" id="ARBA00001974"/>
    </source>
</evidence>
<evidence type="ECO:0000256" key="2">
    <source>
        <dbReference type="ARBA" id="ARBA00009410"/>
    </source>
</evidence>
<organism evidence="6 7">
    <name type="scientific">Leifsonia aquatica</name>
    <name type="common">Corynebacterium aquaticum</name>
    <dbReference type="NCBI Taxonomy" id="144185"/>
    <lineage>
        <taxon>Bacteria</taxon>
        <taxon>Bacillati</taxon>
        <taxon>Actinomycetota</taxon>
        <taxon>Actinomycetes</taxon>
        <taxon>Micrococcales</taxon>
        <taxon>Microbacteriaceae</taxon>
        <taxon>Leifsonia</taxon>
    </lineage>
</organism>
<evidence type="ECO:0000259" key="5">
    <source>
        <dbReference type="Pfam" id="PF01266"/>
    </source>
</evidence>
<dbReference type="InterPro" id="IPR006076">
    <property type="entry name" value="FAD-dep_OxRdtase"/>
</dbReference>
<dbReference type="InterPro" id="IPR017741">
    <property type="entry name" value="FAD-dependent_OxRdtase_HpnW"/>
</dbReference>
<evidence type="ECO:0000256" key="3">
    <source>
        <dbReference type="ARBA" id="ARBA00022630"/>
    </source>
</evidence>
<dbReference type="GO" id="GO:0016491">
    <property type="term" value="F:oxidoreductase activity"/>
    <property type="evidence" value="ECO:0007669"/>
    <property type="project" value="UniProtKB-KW"/>
</dbReference>
<accession>A0A7W4UZS5</accession>
<dbReference type="NCBIfam" id="TIGR03364">
    <property type="entry name" value="HpnW_proposed"/>
    <property type="match status" value="1"/>
</dbReference>
<keyword evidence="4" id="KW-0560">Oxidoreductase</keyword>
<comment type="caution">
    <text evidence="6">The sequence shown here is derived from an EMBL/GenBank/DDBJ whole genome shotgun (WGS) entry which is preliminary data.</text>
</comment>
<dbReference type="PANTHER" id="PTHR13847:SF286">
    <property type="entry name" value="D-AMINO ACID DEHYDROGENASE"/>
    <property type="match status" value="1"/>
</dbReference>
<dbReference type="Gene3D" id="3.30.9.10">
    <property type="entry name" value="D-Amino Acid Oxidase, subunit A, domain 2"/>
    <property type="match status" value="1"/>
</dbReference>
<comment type="cofactor">
    <cofactor evidence="1">
        <name>FAD</name>
        <dbReference type="ChEBI" id="CHEBI:57692"/>
    </cofactor>
</comment>
<dbReference type="Pfam" id="PF01266">
    <property type="entry name" value="DAO"/>
    <property type="match status" value="1"/>
</dbReference>
<dbReference type="Proteomes" id="UP000538196">
    <property type="component" value="Unassembled WGS sequence"/>
</dbReference>